<dbReference type="AlphaFoldDB" id="A0A1W0X8L8"/>
<evidence type="ECO:0008006" key="3">
    <source>
        <dbReference type="Google" id="ProtNLM"/>
    </source>
</evidence>
<dbReference type="OrthoDB" id="2154978at2759"/>
<accession>A0A1W0X8L8</accession>
<dbReference type="GO" id="GO:0034464">
    <property type="term" value="C:BBSome"/>
    <property type="evidence" value="ECO:0007669"/>
    <property type="project" value="InterPro"/>
</dbReference>
<dbReference type="InterPro" id="IPR028233">
    <property type="entry name" value="BBIP10"/>
</dbReference>
<dbReference type="Proteomes" id="UP000192578">
    <property type="component" value="Unassembled WGS sequence"/>
</dbReference>
<dbReference type="GO" id="GO:0060271">
    <property type="term" value="P:cilium assembly"/>
    <property type="evidence" value="ECO:0007669"/>
    <property type="project" value="InterPro"/>
</dbReference>
<comment type="caution">
    <text evidence="1">The sequence shown here is derived from an EMBL/GenBank/DDBJ whole genome shotgun (WGS) entry which is preliminary data.</text>
</comment>
<dbReference type="Pfam" id="PF14777">
    <property type="entry name" value="BBIP10"/>
    <property type="match status" value="1"/>
</dbReference>
<reference evidence="2" key="1">
    <citation type="submission" date="2017-01" db="EMBL/GenBank/DDBJ databases">
        <title>Comparative genomics of anhydrobiosis in the tardigrade Hypsibius dujardini.</title>
        <authorList>
            <person name="Yoshida Y."/>
            <person name="Koutsovoulos G."/>
            <person name="Laetsch D."/>
            <person name="Stevens L."/>
            <person name="Kumar S."/>
            <person name="Horikawa D."/>
            <person name="Ishino K."/>
            <person name="Komine S."/>
            <person name="Tomita M."/>
            <person name="Blaxter M."/>
            <person name="Arakawa K."/>
        </authorList>
    </citation>
    <scope>NUCLEOTIDE SEQUENCE [LARGE SCALE GENOMIC DNA]</scope>
    <source>
        <strain evidence="2">Z151</strain>
    </source>
</reference>
<name>A0A1W0X8L8_HYPEX</name>
<proteinExistence type="predicted"/>
<evidence type="ECO:0000313" key="2">
    <source>
        <dbReference type="Proteomes" id="UP000192578"/>
    </source>
</evidence>
<evidence type="ECO:0000313" key="1">
    <source>
        <dbReference type="EMBL" id="OQV23879.1"/>
    </source>
</evidence>
<protein>
    <recommendedName>
        <fullName evidence="3">BBSome-interacting protein 1</fullName>
    </recommendedName>
</protein>
<organism evidence="1 2">
    <name type="scientific">Hypsibius exemplaris</name>
    <name type="common">Freshwater tardigrade</name>
    <dbReference type="NCBI Taxonomy" id="2072580"/>
    <lineage>
        <taxon>Eukaryota</taxon>
        <taxon>Metazoa</taxon>
        <taxon>Ecdysozoa</taxon>
        <taxon>Tardigrada</taxon>
        <taxon>Eutardigrada</taxon>
        <taxon>Parachela</taxon>
        <taxon>Hypsibioidea</taxon>
        <taxon>Hypsibiidae</taxon>
        <taxon>Hypsibius</taxon>
    </lineage>
</organism>
<dbReference type="EMBL" id="MTYJ01000009">
    <property type="protein sequence ID" value="OQV23879.1"/>
    <property type="molecule type" value="Genomic_DNA"/>
</dbReference>
<keyword evidence="2" id="KW-1185">Reference proteome</keyword>
<sequence>MSLSKLNVSSAKSDISISSDELREVIPSRLAHVFDENPRGLKAIMPKLLPLRSMSLVKLEKMQHDIEEMMKAGKKASNTTAS</sequence>
<gene>
    <name evidence="1" type="ORF">BV898_02228</name>
</gene>